<dbReference type="GO" id="GO:0005737">
    <property type="term" value="C:cytoplasm"/>
    <property type="evidence" value="ECO:0007669"/>
    <property type="project" value="TreeGrafter"/>
</dbReference>
<evidence type="ECO:0000259" key="2">
    <source>
        <dbReference type="Pfam" id="PF23757"/>
    </source>
</evidence>
<feature type="domain" description="HPS5-like beta-propeller" evidence="1">
    <location>
        <begin position="10"/>
        <end position="210"/>
    </location>
</feature>
<dbReference type="PANTHER" id="PTHR23287">
    <property type="entry name" value="RUBY-EYE2-LIKE PROTEIN"/>
    <property type="match status" value="1"/>
</dbReference>
<dbReference type="InterPro" id="IPR015943">
    <property type="entry name" value="WD40/YVTN_repeat-like_dom_sf"/>
</dbReference>
<proteinExistence type="predicted"/>
<dbReference type="AlphaFoldDB" id="A0AAV8VBR0"/>
<dbReference type="PANTHER" id="PTHR23287:SF18">
    <property type="entry name" value="BLOC-2 COMPLEX MEMBER HPS5"/>
    <property type="match status" value="1"/>
</dbReference>
<feature type="domain" description="HPS5 TPR" evidence="2">
    <location>
        <begin position="556"/>
        <end position="725"/>
    </location>
</feature>
<evidence type="ECO:0008006" key="5">
    <source>
        <dbReference type="Google" id="ProtNLM"/>
    </source>
</evidence>
<dbReference type="InterPro" id="IPR036322">
    <property type="entry name" value="WD40_repeat_dom_sf"/>
</dbReference>
<dbReference type="Gene3D" id="2.130.10.10">
    <property type="entry name" value="YVTN repeat-like/Quinoprotein amine dehydrogenase"/>
    <property type="match status" value="1"/>
</dbReference>
<protein>
    <recommendedName>
        <fullName evidence="5">Hermansky-Pudlak syndrome 5 protein homolog</fullName>
    </recommendedName>
</protein>
<dbReference type="InterPro" id="IPR056446">
    <property type="entry name" value="TPR_HPS5_insects"/>
</dbReference>
<dbReference type="Proteomes" id="UP001159042">
    <property type="component" value="Unassembled WGS sequence"/>
</dbReference>
<dbReference type="EMBL" id="JANEYG010000188">
    <property type="protein sequence ID" value="KAJ8911457.1"/>
    <property type="molecule type" value="Genomic_DNA"/>
</dbReference>
<gene>
    <name evidence="3" type="ORF">NQ315_013561</name>
</gene>
<name>A0AAV8VBR0_9CUCU</name>
<dbReference type="InterPro" id="IPR056499">
    <property type="entry name" value="Beta-prop_HPS5-like"/>
</dbReference>
<evidence type="ECO:0000313" key="3">
    <source>
        <dbReference type="EMBL" id="KAJ8911457.1"/>
    </source>
</evidence>
<evidence type="ECO:0000259" key="1">
    <source>
        <dbReference type="Pfam" id="PF23756"/>
    </source>
</evidence>
<organism evidence="3 4">
    <name type="scientific">Exocentrus adspersus</name>
    <dbReference type="NCBI Taxonomy" id="1586481"/>
    <lineage>
        <taxon>Eukaryota</taxon>
        <taxon>Metazoa</taxon>
        <taxon>Ecdysozoa</taxon>
        <taxon>Arthropoda</taxon>
        <taxon>Hexapoda</taxon>
        <taxon>Insecta</taxon>
        <taxon>Pterygota</taxon>
        <taxon>Neoptera</taxon>
        <taxon>Endopterygota</taxon>
        <taxon>Coleoptera</taxon>
        <taxon>Polyphaga</taxon>
        <taxon>Cucujiformia</taxon>
        <taxon>Chrysomeloidea</taxon>
        <taxon>Cerambycidae</taxon>
        <taxon>Lamiinae</taxon>
        <taxon>Acanthocinini</taxon>
        <taxon>Exocentrus</taxon>
    </lineage>
</organism>
<comment type="caution">
    <text evidence="3">The sequence shown here is derived from an EMBL/GenBank/DDBJ whole genome shotgun (WGS) entry which is preliminary data.</text>
</comment>
<dbReference type="SUPFAM" id="SSF50978">
    <property type="entry name" value="WD40 repeat-like"/>
    <property type="match status" value="1"/>
</dbReference>
<dbReference type="Pfam" id="PF23757">
    <property type="entry name" value="TPR_HPS5_insect"/>
    <property type="match status" value="1"/>
</dbReference>
<dbReference type="GO" id="GO:0048066">
    <property type="term" value="P:developmental pigmentation"/>
    <property type="evidence" value="ECO:0007669"/>
    <property type="project" value="TreeGrafter"/>
</dbReference>
<accession>A0AAV8VBR0</accession>
<reference evidence="3 4" key="1">
    <citation type="journal article" date="2023" name="Insect Mol. Biol.">
        <title>Genome sequencing provides insights into the evolution of gene families encoding plant cell wall-degrading enzymes in longhorned beetles.</title>
        <authorList>
            <person name="Shin N.R."/>
            <person name="Okamura Y."/>
            <person name="Kirsch R."/>
            <person name="Pauchet Y."/>
        </authorList>
    </citation>
    <scope>NUCLEOTIDE SEQUENCE [LARGE SCALE GENOMIC DNA]</scope>
    <source>
        <strain evidence="3">EAD_L_NR</strain>
    </source>
</reference>
<keyword evidence="4" id="KW-1185">Reference proteome</keyword>
<evidence type="ECO:0000313" key="4">
    <source>
        <dbReference type="Proteomes" id="UP001159042"/>
    </source>
</evidence>
<dbReference type="Pfam" id="PF23756">
    <property type="entry name" value="Beta-prop_HPS5"/>
    <property type="match status" value="1"/>
</dbReference>
<sequence>MSNYILVEHLTSINSVICDTFKSTKRIKLTCFDVSEEYIVFGASSGGIYIFKREPCEFLKLIPSKEGSAIQIVISPNGKNIAITSLRGLVIILEDFLDPNVIPLIHSEHEGSTVTAIKWHGNTIYSGDDTGRVAVFFLSNLLTIFQIPSSILLHLDSKIVQIDTYLNYLLVSTKTRTYLCDTEKECYKQIGRKLRDGNYGACFFNATDDDSSDKYQSFKGIFKTINEDEHLLSPSNINDVKIYCARPGARLWEANFEATVVITHQFRDSLNQCPSNLLHLGNTVDTKMKVTAFKDVGAVPKDFNFCKIYPISNTFILTFDKSNIYIFDPAISKLMFWSCFKNINQVAIFGDYIYIWRDNVLINVLSLELLEDLIVKALLNKQYYFCAELCTNYHDEVTSLIAHSKKIHLISILKTKLIEISATELLEKLLPILQNLEKFNRDHAAGKRLSNGIVIVENSYSEVLSSNTSYIPESVQNFKDPLNLTENTFVDTKDATASYTNPVKEQSIENTKTENYKQHMHKRENISHLTLYKQFQLNKTHRNAELTESVSLMNALSLDDLFMLLQSFIQYVDITERPNASHWCKEQLLKQASKKNVEMEMLKPNTFSFLTDAFLEICDSRNLSCKCNFPLPKAHKTCPKYYDLGCKLLSCCEDVNVYLSNIPYMHKYVLSKITKLNDIVANLNLIVQFSDKDIFKQLVKLFTYDVWDEVIRLQIRLCKGQCLNCGSNIEIEDVCLWSDLGIVMIQSIGPQNTTKLLKRHSQFIPNGSFDRRFYQCCLLASTVEYPSRAVNFMDTIVTGHVVPKFEEQMEKFLQKRYLGCQNQVTNLSNNTTNKKGKVYLL</sequence>